<accession>A0AAN8NAU4</accession>
<dbReference type="EMBL" id="JAVHJM010000008">
    <property type="protein sequence ID" value="KAK6508183.1"/>
    <property type="molecule type" value="Genomic_DNA"/>
</dbReference>
<evidence type="ECO:0000313" key="1">
    <source>
        <dbReference type="EMBL" id="KAK6508183.1"/>
    </source>
</evidence>
<keyword evidence="2" id="KW-1185">Reference proteome</keyword>
<name>A0AAN8NAU4_9PEZI</name>
<dbReference type="Proteomes" id="UP001307849">
    <property type="component" value="Unassembled WGS sequence"/>
</dbReference>
<reference evidence="1 2" key="1">
    <citation type="submission" date="2019-10" db="EMBL/GenBank/DDBJ databases">
        <authorList>
            <person name="Palmer J.M."/>
        </authorList>
    </citation>
    <scope>NUCLEOTIDE SEQUENCE [LARGE SCALE GENOMIC DNA]</scope>
    <source>
        <strain evidence="1 2">TWF506</strain>
    </source>
</reference>
<sequence length="153" mass="17147">MIFSGLNRQTDDLDFVGTQEALFAFYNAASRDKRFRSDESVVWFFDVAVDGESFTVPMEFLLEGMDVDRVMSPEPFEGGFKASLLDLAIQKARAYQGRGSHKDINDFEAIILTMAARAENFARLALEYSVREALQEAAIDAGARTRTALNEML</sequence>
<proteinExistence type="predicted"/>
<dbReference type="AlphaFoldDB" id="A0AAN8NAU4"/>
<comment type="caution">
    <text evidence="1">The sequence shown here is derived from an EMBL/GenBank/DDBJ whole genome shotgun (WGS) entry which is preliminary data.</text>
</comment>
<organism evidence="1 2">
    <name type="scientific">Arthrobotrys conoides</name>
    <dbReference type="NCBI Taxonomy" id="74498"/>
    <lineage>
        <taxon>Eukaryota</taxon>
        <taxon>Fungi</taxon>
        <taxon>Dikarya</taxon>
        <taxon>Ascomycota</taxon>
        <taxon>Pezizomycotina</taxon>
        <taxon>Orbiliomycetes</taxon>
        <taxon>Orbiliales</taxon>
        <taxon>Orbiliaceae</taxon>
        <taxon>Arthrobotrys</taxon>
    </lineage>
</organism>
<evidence type="ECO:0000313" key="2">
    <source>
        <dbReference type="Proteomes" id="UP001307849"/>
    </source>
</evidence>
<gene>
    <name evidence="1" type="ORF">TWF506_010284</name>
</gene>
<protein>
    <submittedName>
        <fullName evidence="1">Uncharacterized protein</fullName>
    </submittedName>
</protein>